<feature type="transmembrane region" description="Helical" evidence="2">
    <location>
        <begin position="41"/>
        <end position="61"/>
    </location>
</feature>
<name>A0A829BNA6_STRMG</name>
<feature type="compositionally biased region" description="Basic and acidic residues" evidence="1">
    <location>
        <begin position="368"/>
        <end position="384"/>
    </location>
</feature>
<dbReference type="EMBL" id="AHSR01000046">
    <property type="protein sequence ID" value="EMC21972.1"/>
    <property type="molecule type" value="Genomic_DNA"/>
</dbReference>
<evidence type="ECO:0000256" key="2">
    <source>
        <dbReference type="SAM" id="Phobius"/>
    </source>
</evidence>
<feature type="transmembrane region" description="Helical" evidence="2">
    <location>
        <begin position="12"/>
        <end position="35"/>
    </location>
</feature>
<dbReference type="RefSeq" id="WP_002277709.1">
    <property type="nucleotide sequence ID" value="NZ_AHSR01000046.1"/>
</dbReference>
<dbReference type="AlphaFoldDB" id="A0A829BNA6"/>
<keyword evidence="2" id="KW-1133">Transmembrane helix</keyword>
<reference evidence="3 4" key="1">
    <citation type="journal article" date="2013" name="Mol. Biol. Evol.">
        <title>Evolutionary and population genomics of the cavity causing bacteria Streptococcus mutans.</title>
        <authorList>
            <person name="Cornejo O.E."/>
            <person name="Lefebure T."/>
            <person name="Pavinski Bitar P.D."/>
            <person name="Lang P."/>
            <person name="Richards V.P."/>
            <person name="Eilertson K."/>
            <person name="Do T."/>
            <person name="Beighton D."/>
            <person name="Zeng L."/>
            <person name="Ahn S.J."/>
            <person name="Burne R.A."/>
            <person name="Siepel A."/>
            <person name="Bustamante C.D."/>
            <person name="Stanhope M.J."/>
        </authorList>
    </citation>
    <scope>NUCLEOTIDE SEQUENCE [LARGE SCALE GENOMIC DNA]</scope>
    <source>
        <strain evidence="3 4">SM6</strain>
    </source>
</reference>
<dbReference type="PANTHER" id="PTHR36840">
    <property type="entry name" value="BLL5714 PROTEIN"/>
    <property type="match status" value="1"/>
</dbReference>
<protein>
    <submittedName>
        <fullName evidence="3">Putative low temperature requirement A protein</fullName>
    </submittedName>
</protein>
<sequence>MSQFLSKRVSNYELFFDLAVVLAIGQLTSAIHLNHIGLQEVLAFITTNIIIFNIWHNEVLYFNKYGDSRLQDIYTIIALMFIVGNISLNFSLNIKGYYAGNPQLMLFNFLLMLAYAFIALQYFLKGKKLGFSHNIKLSILSQLSYSLPLAGLALGLLPLNIWTALIYLLPNLLPIFSRKFYNHQLVNFPHIVERLHLVTLLTFGESVIAIIKTYPLKDQPLTGFMLFFGMATLFVFYMGQTFLNINHHQETTASILFYAHLPIFAGINIFTVGIEFLAESHHTSIGFILFLAGIISFYLGVLATSRYNKDLYRFDLKAWLQYSCTILTGFILMILLKSHLIFLALILVLQNRLMMRINMANRHRARERHNVPHPDPSKNFRDFS</sequence>
<dbReference type="Proteomes" id="UP000011676">
    <property type="component" value="Unassembled WGS sequence"/>
</dbReference>
<dbReference type="PANTHER" id="PTHR36840:SF1">
    <property type="entry name" value="BLL5714 PROTEIN"/>
    <property type="match status" value="1"/>
</dbReference>
<feature type="transmembrane region" description="Helical" evidence="2">
    <location>
        <begin position="221"/>
        <end position="243"/>
    </location>
</feature>
<accession>A0A829BNA6</accession>
<dbReference type="InterPro" id="IPR010640">
    <property type="entry name" value="Low_temperature_requirement_A"/>
</dbReference>
<comment type="caution">
    <text evidence="3">The sequence shown here is derived from an EMBL/GenBank/DDBJ whole genome shotgun (WGS) entry which is preliminary data.</text>
</comment>
<keyword evidence="2" id="KW-0812">Transmembrane</keyword>
<evidence type="ECO:0000313" key="4">
    <source>
        <dbReference type="Proteomes" id="UP000011676"/>
    </source>
</evidence>
<feature type="transmembrane region" description="Helical" evidence="2">
    <location>
        <begin position="319"/>
        <end position="349"/>
    </location>
</feature>
<feature type="transmembrane region" description="Helical" evidence="2">
    <location>
        <begin position="255"/>
        <end position="278"/>
    </location>
</feature>
<feature type="transmembrane region" description="Helical" evidence="2">
    <location>
        <begin position="104"/>
        <end position="124"/>
    </location>
</feature>
<feature type="transmembrane region" description="Helical" evidence="2">
    <location>
        <begin position="73"/>
        <end position="92"/>
    </location>
</feature>
<feature type="region of interest" description="Disordered" evidence="1">
    <location>
        <begin position="365"/>
        <end position="384"/>
    </location>
</feature>
<feature type="transmembrane region" description="Helical" evidence="2">
    <location>
        <begin position="285"/>
        <end position="307"/>
    </location>
</feature>
<evidence type="ECO:0000313" key="3">
    <source>
        <dbReference type="EMBL" id="EMC21972.1"/>
    </source>
</evidence>
<organism evidence="3 4">
    <name type="scientific">Streptococcus mutans SM6</name>
    <dbReference type="NCBI Taxonomy" id="857119"/>
    <lineage>
        <taxon>Bacteria</taxon>
        <taxon>Bacillati</taxon>
        <taxon>Bacillota</taxon>
        <taxon>Bacilli</taxon>
        <taxon>Lactobacillales</taxon>
        <taxon>Streptococcaceae</taxon>
        <taxon>Streptococcus</taxon>
    </lineage>
</organism>
<feature type="transmembrane region" description="Helical" evidence="2">
    <location>
        <begin position="145"/>
        <end position="169"/>
    </location>
</feature>
<proteinExistence type="predicted"/>
<dbReference type="Pfam" id="PF06772">
    <property type="entry name" value="LtrA"/>
    <property type="match status" value="1"/>
</dbReference>
<gene>
    <name evidence="3" type="ORF">SMU82_09072</name>
</gene>
<keyword evidence="2" id="KW-0472">Membrane</keyword>
<evidence type="ECO:0000256" key="1">
    <source>
        <dbReference type="SAM" id="MobiDB-lite"/>
    </source>
</evidence>